<dbReference type="SUPFAM" id="SSF52317">
    <property type="entry name" value="Class I glutamine amidotransferase-like"/>
    <property type="match status" value="1"/>
</dbReference>
<keyword evidence="2" id="KW-1133">Transmembrane helix</keyword>
<organism evidence="4 5">
    <name type="scientific">Thalassoglobus neptunius</name>
    <dbReference type="NCBI Taxonomy" id="1938619"/>
    <lineage>
        <taxon>Bacteria</taxon>
        <taxon>Pseudomonadati</taxon>
        <taxon>Planctomycetota</taxon>
        <taxon>Planctomycetia</taxon>
        <taxon>Planctomycetales</taxon>
        <taxon>Planctomycetaceae</taxon>
        <taxon>Thalassoglobus</taxon>
    </lineage>
</organism>
<feature type="transmembrane region" description="Helical" evidence="2">
    <location>
        <begin position="6"/>
        <end position="25"/>
    </location>
</feature>
<feature type="transmembrane region" description="Helical" evidence="2">
    <location>
        <begin position="90"/>
        <end position="107"/>
    </location>
</feature>
<keyword evidence="2" id="KW-0472">Membrane</keyword>
<dbReference type="SUPFAM" id="SSF53300">
    <property type="entry name" value="vWA-like"/>
    <property type="match status" value="1"/>
</dbReference>
<dbReference type="InterPro" id="IPR029062">
    <property type="entry name" value="Class_I_gatase-like"/>
</dbReference>
<dbReference type="InterPro" id="IPR024163">
    <property type="entry name" value="Aerotolerance_reg_N"/>
</dbReference>
<proteinExistence type="predicted"/>
<comment type="caution">
    <text evidence="4">The sequence shown here is derived from an EMBL/GenBank/DDBJ whole genome shotgun (WGS) entry which is preliminary data.</text>
</comment>
<evidence type="ECO:0000256" key="1">
    <source>
        <dbReference type="SAM" id="MobiDB-lite"/>
    </source>
</evidence>
<feature type="transmembrane region" description="Helical" evidence="2">
    <location>
        <begin position="128"/>
        <end position="145"/>
    </location>
</feature>
<dbReference type="RefSeq" id="WP_146507634.1">
    <property type="nucleotide sequence ID" value="NZ_SIHI01000001.1"/>
</dbReference>
<dbReference type="OrthoDB" id="242438at2"/>
<dbReference type="NCBIfam" id="TIGR02226">
    <property type="entry name" value="two_anch"/>
    <property type="match status" value="1"/>
</dbReference>
<reference evidence="4 5" key="1">
    <citation type="submission" date="2019-02" db="EMBL/GenBank/DDBJ databases">
        <title>Deep-cultivation of Planctomycetes and their phenomic and genomic characterization uncovers novel biology.</title>
        <authorList>
            <person name="Wiegand S."/>
            <person name="Jogler M."/>
            <person name="Boedeker C."/>
            <person name="Pinto D."/>
            <person name="Vollmers J."/>
            <person name="Rivas-Marin E."/>
            <person name="Kohn T."/>
            <person name="Peeters S.H."/>
            <person name="Heuer A."/>
            <person name="Rast P."/>
            <person name="Oberbeckmann S."/>
            <person name="Bunk B."/>
            <person name="Jeske O."/>
            <person name="Meyerdierks A."/>
            <person name="Storesund J.E."/>
            <person name="Kallscheuer N."/>
            <person name="Luecker S."/>
            <person name="Lage O.M."/>
            <person name="Pohl T."/>
            <person name="Merkel B.J."/>
            <person name="Hornburger P."/>
            <person name="Mueller R.-W."/>
            <person name="Bruemmer F."/>
            <person name="Labrenz M."/>
            <person name="Spormann A.M."/>
            <person name="Op Den Camp H."/>
            <person name="Overmann J."/>
            <person name="Amann R."/>
            <person name="Jetten M.S.M."/>
            <person name="Mascher T."/>
            <person name="Medema M.H."/>
            <person name="Devos D.P."/>
            <person name="Kaster A.-K."/>
            <person name="Ovreas L."/>
            <person name="Rohde M."/>
            <person name="Galperin M.Y."/>
            <person name="Jogler C."/>
        </authorList>
    </citation>
    <scope>NUCLEOTIDE SEQUENCE [LARGE SCALE GENOMIC DNA]</scope>
    <source>
        <strain evidence="4 5">KOR42</strain>
    </source>
</reference>
<keyword evidence="2" id="KW-0812">Transmembrane</keyword>
<dbReference type="Gene3D" id="3.40.50.880">
    <property type="match status" value="1"/>
</dbReference>
<gene>
    <name evidence="4" type="ORF">KOR42_10980</name>
</gene>
<accession>A0A5C5X6U4</accession>
<dbReference type="AlphaFoldDB" id="A0A5C5X6U4"/>
<keyword evidence="5" id="KW-1185">Reference proteome</keyword>
<dbReference type="EMBL" id="SIHI01000001">
    <property type="protein sequence ID" value="TWT57732.1"/>
    <property type="molecule type" value="Genomic_DNA"/>
</dbReference>
<dbReference type="Proteomes" id="UP000317243">
    <property type="component" value="Unassembled WGS sequence"/>
</dbReference>
<sequence>MSFLNPAILLGLGFVSLPIIIHLLLKQKPKRLIFPALRLIQQRRKQSMRRMRLKHFWLLLLRVLVLGLIVFAIARPSLPPANYGLTRFETGVLIAVAAIAAAVYLFLRYRIRHQPLRVHQQEERQHRLRNWTTFGTLASLALLVGCPYQQRISGELIDPKPFRTVDLPVAGVMLFDSSLSMSYLQEGKTSLDRARRIARDHLETLPAGSRVAVADTSNDNPVLFQSTMLSAQNRIEGLQPTPSTLSLDRRLESALRAHRDDRSRTLSDQDNVAPDARKDRYIRRVYLFTDLAQSAWRERGSSSLLAALKDQPDVNVYLIDVGNEDPQNVAVTEIDLSRELVPVGGDLTVSATVTATGADAGEEGVDLLLKNMKNQSARVGQLQMDVDAGVPVRMPFPTLSALEQKNLQGEVRLATSDPLMFDNTRFFSAEAIPAPKVLVVGQQFDDVNEWMIALAPHDGVNVGKNRFLPVFESVSRLTELNLADYAAITMINCRRLSDDAWFQMSRYVENGGGLIIVLGDPDIESPWYNRAQAVKFLPARLDSWMPENDWRIIIKNRNHPLFWKFRQLESYGAFSILESLVRIKRFWKIEPAEQSNVLAYFSDKERSPALVERSFGKGRTVIFATDASNPEDRSAWNNLASPVGDWSWLFLPFTEQLTEYVSRLTDIQHNFEAGSTPVVPIQPSETETTYLLRDPDLKQTQWVAAPDQSTLVFDSVDALGHYELYAAGSRVPVRGFSINAPAQESDLSRLTNLQLDALLGEDRYKVSRSIDELKDDINAADLGQEVYPVLLMLVVVFFVAEHLVAGYFYGRGEPVEEPAAMPSSSQTPAATPDSNPAEPS</sequence>
<feature type="compositionally biased region" description="Polar residues" evidence="1">
    <location>
        <begin position="822"/>
        <end position="834"/>
    </location>
</feature>
<evidence type="ECO:0000259" key="3">
    <source>
        <dbReference type="Pfam" id="PF07584"/>
    </source>
</evidence>
<dbReference type="Pfam" id="PF07584">
    <property type="entry name" value="BatA"/>
    <property type="match status" value="1"/>
</dbReference>
<dbReference type="InterPro" id="IPR036465">
    <property type="entry name" value="vWFA_dom_sf"/>
</dbReference>
<dbReference type="PANTHER" id="PTHR37464:SF1">
    <property type="entry name" value="BLL2463 PROTEIN"/>
    <property type="match status" value="1"/>
</dbReference>
<evidence type="ECO:0000313" key="5">
    <source>
        <dbReference type="Proteomes" id="UP000317243"/>
    </source>
</evidence>
<feature type="region of interest" description="Disordered" evidence="1">
    <location>
        <begin position="816"/>
        <end position="840"/>
    </location>
</feature>
<dbReference type="CDD" id="cd00198">
    <property type="entry name" value="vWFA"/>
    <property type="match status" value="1"/>
</dbReference>
<evidence type="ECO:0000313" key="4">
    <source>
        <dbReference type="EMBL" id="TWT57732.1"/>
    </source>
</evidence>
<feature type="transmembrane region" description="Helical" evidence="2">
    <location>
        <begin position="56"/>
        <end position="78"/>
    </location>
</feature>
<dbReference type="Gene3D" id="3.40.50.410">
    <property type="entry name" value="von Willebrand factor, type A domain"/>
    <property type="match status" value="1"/>
</dbReference>
<evidence type="ECO:0000256" key="2">
    <source>
        <dbReference type="SAM" id="Phobius"/>
    </source>
</evidence>
<dbReference type="PANTHER" id="PTHR37464">
    <property type="entry name" value="BLL2463 PROTEIN"/>
    <property type="match status" value="1"/>
</dbReference>
<name>A0A5C5X6U4_9PLAN</name>
<protein>
    <recommendedName>
        <fullName evidence="3">Aerotolerance regulator N-terminal domain-containing protein</fullName>
    </recommendedName>
</protein>
<dbReference type="InterPro" id="IPR011933">
    <property type="entry name" value="Double_TM_dom"/>
</dbReference>
<feature type="domain" description="Aerotolerance regulator N-terminal" evidence="3">
    <location>
        <begin position="1"/>
        <end position="76"/>
    </location>
</feature>